<organism evidence="2 3">
    <name type="scientific">Alligator mississippiensis</name>
    <name type="common">American alligator</name>
    <dbReference type="NCBI Taxonomy" id="8496"/>
    <lineage>
        <taxon>Eukaryota</taxon>
        <taxon>Metazoa</taxon>
        <taxon>Chordata</taxon>
        <taxon>Craniata</taxon>
        <taxon>Vertebrata</taxon>
        <taxon>Euteleostomi</taxon>
        <taxon>Archelosauria</taxon>
        <taxon>Archosauria</taxon>
        <taxon>Crocodylia</taxon>
        <taxon>Alligatoridae</taxon>
        <taxon>Alligatorinae</taxon>
        <taxon>Alligator</taxon>
    </lineage>
</organism>
<evidence type="ECO:0000259" key="1">
    <source>
        <dbReference type="Pfam" id="PF23564"/>
    </source>
</evidence>
<feature type="domain" description="Follistatin-related protein 1 EF-hand" evidence="1">
    <location>
        <begin position="70"/>
        <end position="112"/>
    </location>
</feature>
<dbReference type="AlphaFoldDB" id="A0A151M4N4"/>
<evidence type="ECO:0000313" key="3">
    <source>
        <dbReference type="Proteomes" id="UP000050525"/>
    </source>
</evidence>
<accession>A0A151M4N4</accession>
<comment type="caution">
    <text evidence="2">The sequence shown here is derived from an EMBL/GenBank/DDBJ whole genome shotgun (WGS) entry which is preliminary data.</text>
</comment>
<protein>
    <recommendedName>
        <fullName evidence="1">Follistatin-related protein 1 EF-hand domain-containing protein</fullName>
    </recommendedName>
</protein>
<keyword evidence="3" id="KW-1185">Reference proteome</keyword>
<gene>
    <name evidence="2" type="ORF">Y1Q_0022110</name>
</gene>
<sequence>MGSPHLYAAPQRGPAAGLLGFGVPFLQATTSEKEVAPAGFKGVFRPLSVRNSGDNSGTASPCLPLERIVCYQSNQDELRHHVIQWLEAEIIPVGWFSKGSNYSEVLDKYFKDV</sequence>
<proteinExistence type="predicted"/>
<dbReference type="InterPro" id="IPR057020">
    <property type="entry name" value="EF-hand_FSTL1"/>
</dbReference>
<name>A0A151M4N4_ALLMI</name>
<dbReference type="Proteomes" id="UP000050525">
    <property type="component" value="Unassembled WGS sequence"/>
</dbReference>
<evidence type="ECO:0000313" key="2">
    <source>
        <dbReference type="EMBL" id="KYO19489.1"/>
    </source>
</evidence>
<reference evidence="2 3" key="1">
    <citation type="journal article" date="2012" name="Genome Biol.">
        <title>Sequencing three crocodilian genomes to illuminate the evolution of archosaurs and amniotes.</title>
        <authorList>
            <person name="St John J.A."/>
            <person name="Braun E.L."/>
            <person name="Isberg S.R."/>
            <person name="Miles L.G."/>
            <person name="Chong A.Y."/>
            <person name="Gongora J."/>
            <person name="Dalzell P."/>
            <person name="Moran C."/>
            <person name="Bed'hom B."/>
            <person name="Abzhanov A."/>
            <person name="Burgess S.C."/>
            <person name="Cooksey A.M."/>
            <person name="Castoe T.A."/>
            <person name="Crawford N.G."/>
            <person name="Densmore L.D."/>
            <person name="Drew J.C."/>
            <person name="Edwards S.V."/>
            <person name="Faircloth B.C."/>
            <person name="Fujita M.K."/>
            <person name="Greenwold M.J."/>
            <person name="Hoffmann F.G."/>
            <person name="Howard J.M."/>
            <person name="Iguchi T."/>
            <person name="Janes D.E."/>
            <person name="Khan S.Y."/>
            <person name="Kohno S."/>
            <person name="de Koning A.J."/>
            <person name="Lance S.L."/>
            <person name="McCarthy F.M."/>
            <person name="McCormack J.E."/>
            <person name="Merchant M.E."/>
            <person name="Peterson D.G."/>
            <person name="Pollock D.D."/>
            <person name="Pourmand N."/>
            <person name="Raney B.J."/>
            <person name="Roessler K.A."/>
            <person name="Sanford J.R."/>
            <person name="Sawyer R.H."/>
            <person name="Schmidt C.J."/>
            <person name="Triplett E.W."/>
            <person name="Tuberville T.D."/>
            <person name="Venegas-Anaya M."/>
            <person name="Howard J.T."/>
            <person name="Jarvis E.D."/>
            <person name="Guillette L.J.Jr."/>
            <person name="Glenn T.C."/>
            <person name="Green R.E."/>
            <person name="Ray D.A."/>
        </authorList>
    </citation>
    <scope>NUCLEOTIDE SEQUENCE [LARGE SCALE GENOMIC DNA]</scope>
    <source>
        <strain evidence="2">KSC_2009_1</strain>
    </source>
</reference>
<dbReference type="Pfam" id="PF23564">
    <property type="entry name" value="EF-hand_FSTL1"/>
    <property type="match status" value="1"/>
</dbReference>
<dbReference type="EMBL" id="AKHW03006597">
    <property type="protein sequence ID" value="KYO19489.1"/>
    <property type="molecule type" value="Genomic_DNA"/>
</dbReference>